<dbReference type="AlphaFoldDB" id="A0A2A9M825"/>
<evidence type="ECO:0000313" key="8">
    <source>
        <dbReference type="EMBL" id="PFH31530.1"/>
    </source>
</evidence>
<dbReference type="SUPFAM" id="SSF88798">
    <property type="entry name" value="N-terminal, heterodimerisation domain of RBP7 (RpoE)"/>
    <property type="match status" value="1"/>
</dbReference>
<dbReference type="Pfam" id="PF08292">
    <property type="entry name" value="RNA_pol_Rbc25"/>
    <property type="match status" value="1"/>
</dbReference>
<comment type="caution">
    <text evidence="8">The sequence shown here is derived from an EMBL/GenBank/DDBJ whole genome shotgun (WGS) entry which is preliminary data.</text>
</comment>
<accession>A0A2A9M825</accession>
<feature type="domain" description="RNA polymerase III subunit Rpc25" evidence="7">
    <location>
        <begin position="83"/>
        <end position="200"/>
    </location>
</feature>
<dbReference type="InterPro" id="IPR045113">
    <property type="entry name" value="Rpb7-like"/>
</dbReference>
<comment type="similarity">
    <text evidence="2">Belongs to the eukaryotic RPB7/RPC8 RNA polymerase subunit family.</text>
</comment>
<dbReference type="InterPro" id="IPR036898">
    <property type="entry name" value="RNA_pol_Rpb7-like_N_sf"/>
</dbReference>
<dbReference type="EMBL" id="NWUJ01000014">
    <property type="protein sequence ID" value="PFH31530.1"/>
    <property type="molecule type" value="Genomic_DNA"/>
</dbReference>
<organism evidence="8 9">
    <name type="scientific">Besnoitia besnoiti</name>
    <name type="common">Apicomplexan protozoan</name>
    <dbReference type="NCBI Taxonomy" id="94643"/>
    <lineage>
        <taxon>Eukaryota</taxon>
        <taxon>Sar</taxon>
        <taxon>Alveolata</taxon>
        <taxon>Apicomplexa</taxon>
        <taxon>Conoidasida</taxon>
        <taxon>Coccidia</taxon>
        <taxon>Eucoccidiorida</taxon>
        <taxon>Eimeriorina</taxon>
        <taxon>Sarcocystidae</taxon>
        <taxon>Besnoitia</taxon>
    </lineage>
</organism>
<feature type="domain" description="RNA polymerase Rpb7-like N-terminal" evidence="6">
    <location>
        <begin position="9"/>
        <end position="64"/>
    </location>
</feature>
<dbReference type="GeneID" id="40307556"/>
<evidence type="ECO:0000256" key="1">
    <source>
        <dbReference type="ARBA" id="ARBA00004123"/>
    </source>
</evidence>
<evidence type="ECO:0000256" key="5">
    <source>
        <dbReference type="ARBA" id="ARBA00023242"/>
    </source>
</evidence>
<comment type="subcellular location">
    <subcellularLocation>
        <location evidence="1">Nucleus</location>
    </subcellularLocation>
</comment>
<dbReference type="OrthoDB" id="10256606at2759"/>
<evidence type="ECO:0000259" key="7">
    <source>
        <dbReference type="Pfam" id="PF08292"/>
    </source>
</evidence>
<dbReference type="InterPro" id="IPR012340">
    <property type="entry name" value="NA-bd_OB-fold"/>
</dbReference>
<evidence type="ECO:0000256" key="4">
    <source>
        <dbReference type="ARBA" id="ARBA00023163"/>
    </source>
</evidence>
<dbReference type="Gene3D" id="2.40.50.140">
    <property type="entry name" value="Nucleic acid-binding proteins"/>
    <property type="match status" value="1"/>
</dbReference>
<dbReference type="RefSeq" id="XP_029215539.1">
    <property type="nucleotide sequence ID" value="XM_029361184.1"/>
</dbReference>
<dbReference type="InterPro" id="IPR005576">
    <property type="entry name" value="Rpb7-like_N"/>
</dbReference>
<protein>
    <submittedName>
        <fullName evidence="8">RNA polymerase Rpb7, N-terminal domain-containing protein</fullName>
    </submittedName>
</protein>
<gene>
    <name evidence="8" type="ORF">BESB_024960</name>
</gene>
<dbReference type="Gene3D" id="3.30.1490.120">
    <property type="entry name" value="RNA polymerase Rpb7-like, N-terminal domain"/>
    <property type="match status" value="1"/>
</dbReference>
<dbReference type="InterPro" id="IPR013238">
    <property type="entry name" value="RNA_pol_III_Rbc25"/>
</dbReference>
<evidence type="ECO:0000313" key="9">
    <source>
        <dbReference type="Proteomes" id="UP000224006"/>
    </source>
</evidence>
<reference evidence="8 9" key="1">
    <citation type="submission" date="2017-09" db="EMBL/GenBank/DDBJ databases">
        <title>Genome sequencing of Besnoitia besnoiti strain Bb-Ger1.</title>
        <authorList>
            <person name="Schares G."/>
            <person name="Venepally P."/>
            <person name="Lorenzi H.A."/>
        </authorList>
    </citation>
    <scope>NUCLEOTIDE SEQUENCE [LARGE SCALE GENOMIC DNA]</scope>
    <source>
        <strain evidence="8 9">Bb-Ger1</strain>
    </source>
</reference>
<evidence type="ECO:0000256" key="3">
    <source>
        <dbReference type="ARBA" id="ARBA00022478"/>
    </source>
</evidence>
<dbReference type="KEGG" id="bbes:BESB_024960"/>
<keyword evidence="9" id="KW-1185">Reference proteome</keyword>
<dbReference type="Pfam" id="PF03876">
    <property type="entry name" value="SHS2_Rpb7-N"/>
    <property type="match status" value="1"/>
</dbReference>
<dbReference type="GO" id="GO:0006384">
    <property type="term" value="P:transcription initiation at RNA polymerase III promoter"/>
    <property type="evidence" value="ECO:0007669"/>
    <property type="project" value="TreeGrafter"/>
</dbReference>
<dbReference type="VEuPathDB" id="ToxoDB:BESB_024960"/>
<evidence type="ECO:0000259" key="6">
    <source>
        <dbReference type="Pfam" id="PF03876"/>
    </source>
</evidence>
<keyword evidence="5" id="KW-0539">Nucleus</keyword>
<keyword evidence="3" id="KW-0240">DNA-directed RNA polymerase</keyword>
<sequence>MFVISLLQDAVSVLPEDQLKNQEEVLRRAIEEKYLNKVVADCGLAVALYELRRIQSATIRSGDGSARYKVDFALVFFRPFQGEILEGVLTHSDSHGLRLSLGFFDDVFIPASALREPRGFNAVSSRWCWNFEGHELEYAPLQHAIRFRVQEIRFDGGSVDGQSAGASELLVGGDRADARSAPMVVLGAVDEDGLGMKVWWQ</sequence>
<keyword evidence="4" id="KW-0804">Transcription</keyword>
<dbReference type="SUPFAM" id="SSF50249">
    <property type="entry name" value="Nucleic acid-binding proteins"/>
    <property type="match status" value="1"/>
</dbReference>
<dbReference type="GO" id="GO:0005666">
    <property type="term" value="C:RNA polymerase III complex"/>
    <property type="evidence" value="ECO:0007669"/>
    <property type="project" value="TreeGrafter"/>
</dbReference>
<dbReference type="PANTHER" id="PTHR12709:SF1">
    <property type="entry name" value="DNA-DIRECTED RNA POLYMERASE III SUBUNIT RPC8"/>
    <property type="match status" value="1"/>
</dbReference>
<name>A0A2A9M825_BESBE</name>
<proteinExistence type="inferred from homology"/>
<dbReference type="STRING" id="94643.A0A2A9M825"/>
<dbReference type="Proteomes" id="UP000224006">
    <property type="component" value="Unassembled WGS sequence"/>
</dbReference>
<dbReference type="PANTHER" id="PTHR12709">
    <property type="entry name" value="DNA-DIRECTED RNA POLYMERASE II, III"/>
    <property type="match status" value="1"/>
</dbReference>
<evidence type="ECO:0000256" key="2">
    <source>
        <dbReference type="ARBA" id="ARBA00009307"/>
    </source>
</evidence>